<evidence type="ECO:0000313" key="2">
    <source>
        <dbReference type="EMBL" id="KAF9490219.1"/>
    </source>
</evidence>
<reference evidence="2" key="1">
    <citation type="submission" date="2020-11" db="EMBL/GenBank/DDBJ databases">
        <authorList>
            <consortium name="DOE Joint Genome Institute"/>
            <person name="Ahrendt S."/>
            <person name="Riley R."/>
            <person name="Andreopoulos W."/>
            <person name="Labutti K."/>
            <person name="Pangilinan J."/>
            <person name="Ruiz-Duenas F.J."/>
            <person name="Barrasa J.M."/>
            <person name="Sanchez-Garcia M."/>
            <person name="Camarero S."/>
            <person name="Miyauchi S."/>
            <person name="Serrano A."/>
            <person name="Linde D."/>
            <person name="Babiker R."/>
            <person name="Drula E."/>
            <person name="Ayuso-Fernandez I."/>
            <person name="Pacheco R."/>
            <person name="Padilla G."/>
            <person name="Ferreira P."/>
            <person name="Barriuso J."/>
            <person name="Kellner H."/>
            <person name="Castanera R."/>
            <person name="Alfaro M."/>
            <person name="Ramirez L."/>
            <person name="Pisabarro A.G."/>
            <person name="Kuo A."/>
            <person name="Tritt A."/>
            <person name="Lipzen A."/>
            <person name="He G."/>
            <person name="Yan M."/>
            <person name="Ng V."/>
            <person name="Cullen D."/>
            <person name="Martin F."/>
            <person name="Rosso M.-N."/>
            <person name="Henrissat B."/>
            <person name="Hibbett D."/>
            <person name="Martinez A.T."/>
            <person name="Grigoriev I.V."/>
        </authorList>
    </citation>
    <scope>NUCLEOTIDE SEQUENCE</scope>
    <source>
        <strain evidence="2">ATCC 90797</strain>
    </source>
</reference>
<sequence>TNSITDEMVYMIGVEVKPAQQWSEEPRSKVETGRQPDLEIEKDQHCFIHRIPMFSSPLQYHALSPTSSPSPPPLRFSIPRRTDRGR</sequence>
<evidence type="ECO:0000313" key="3">
    <source>
        <dbReference type="Proteomes" id="UP000807025"/>
    </source>
</evidence>
<organism evidence="2 3">
    <name type="scientific">Pleurotus eryngii</name>
    <name type="common">Boletus of the steppes</name>
    <dbReference type="NCBI Taxonomy" id="5323"/>
    <lineage>
        <taxon>Eukaryota</taxon>
        <taxon>Fungi</taxon>
        <taxon>Dikarya</taxon>
        <taxon>Basidiomycota</taxon>
        <taxon>Agaricomycotina</taxon>
        <taxon>Agaricomycetes</taxon>
        <taxon>Agaricomycetidae</taxon>
        <taxon>Agaricales</taxon>
        <taxon>Pleurotineae</taxon>
        <taxon>Pleurotaceae</taxon>
        <taxon>Pleurotus</taxon>
    </lineage>
</organism>
<keyword evidence="3" id="KW-1185">Reference proteome</keyword>
<dbReference type="AlphaFoldDB" id="A0A9P5ZLY5"/>
<feature type="non-terminal residue" evidence="2">
    <location>
        <position position="86"/>
    </location>
</feature>
<proteinExistence type="predicted"/>
<accession>A0A9P5ZLY5</accession>
<feature type="non-terminal residue" evidence="2">
    <location>
        <position position="1"/>
    </location>
</feature>
<comment type="caution">
    <text evidence="2">The sequence shown here is derived from an EMBL/GenBank/DDBJ whole genome shotgun (WGS) entry which is preliminary data.</text>
</comment>
<feature type="region of interest" description="Disordered" evidence="1">
    <location>
        <begin position="60"/>
        <end position="86"/>
    </location>
</feature>
<dbReference type="Proteomes" id="UP000807025">
    <property type="component" value="Unassembled WGS sequence"/>
</dbReference>
<name>A0A9P5ZLY5_PLEER</name>
<gene>
    <name evidence="2" type="ORF">BDN71DRAFT_1454750</name>
</gene>
<protein>
    <submittedName>
        <fullName evidence="2">Uncharacterized protein</fullName>
    </submittedName>
</protein>
<evidence type="ECO:0000256" key="1">
    <source>
        <dbReference type="SAM" id="MobiDB-lite"/>
    </source>
</evidence>
<dbReference type="EMBL" id="MU154647">
    <property type="protein sequence ID" value="KAF9490219.1"/>
    <property type="molecule type" value="Genomic_DNA"/>
</dbReference>